<dbReference type="EMBL" id="JAAMOX010000002">
    <property type="protein sequence ID" value="NIH54770.1"/>
    <property type="molecule type" value="Genomic_DNA"/>
</dbReference>
<keyword evidence="2" id="KW-1003">Cell membrane</keyword>
<evidence type="ECO:0000256" key="6">
    <source>
        <dbReference type="SAM" id="MobiDB-lite"/>
    </source>
</evidence>
<dbReference type="InterPro" id="IPR001851">
    <property type="entry name" value="ABC_transp_permease"/>
</dbReference>
<evidence type="ECO:0000256" key="2">
    <source>
        <dbReference type="ARBA" id="ARBA00022475"/>
    </source>
</evidence>
<evidence type="ECO:0000256" key="3">
    <source>
        <dbReference type="ARBA" id="ARBA00022692"/>
    </source>
</evidence>
<dbReference type="PANTHER" id="PTHR47089">
    <property type="entry name" value="ABC TRANSPORTER, PERMEASE PROTEIN"/>
    <property type="match status" value="1"/>
</dbReference>
<keyword evidence="3 7" id="KW-0812">Transmembrane</keyword>
<evidence type="ECO:0000256" key="5">
    <source>
        <dbReference type="ARBA" id="ARBA00023136"/>
    </source>
</evidence>
<dbReference type="RefSeq" id="WP_167151309.1">
    <property type="nucleotide sequence ID" value="NZ_JAAMOX010000002.1"/>
</dbReference>
<keyword evidence="4 7" id="KW-1133">Transmembrane helix</keyword>
<feature type="transmembrane region" description="Helical" evidence="7">
    <location>
        <begin position="212"/>
        <end position="230"/>
    </location>
</feature>
<dbReference type="GO" id="GO:0005886">
    <property type="term" value="C:plasma membrane"/>
    <property type="evidence" value="ECO:0007669"/>
    <property type="project" value="UniProtKB-SubCell"/>
</dbReference>
<accession>A0A7X5R3P6</accession>
<keyword evidence="9" id="KW-1185">Reference proteome</keyword>
<dbReference type="GO" id="GO:0022857">
    <property type="term" value="F:transmembrane transporter activity"/>
    <property type="evidence" value="ECO:0007669"/>
    <property type="project" value="InterPro"/>
</dbReference>
<evidence type="ECO:0000256" key="4">
    <source>
        <dbReference type="ARBA" id="ARBA00022989"/>
    </source>
</evidence>
<dbReference type="AlphaFoldDB" id="A0A7X5R3P6"/>
<keyword evidence="5 7" id="KW-0472">Membrane</keyword>
<protein>
    <submittedName>
        <fullName evidence="8">Simple sugar transport system permease protein</fullName>
    </submittedName>
</protein>
<feature type="transmembrane region" description="Helical" evidence="7">
    <location>
        <begin position="78"/>
        <end position="96"/>
    </location>
</feature>
<feature type="transmembrane region" description="Helical" evidence="7">
    <location>
        <begin position="261"/>
        <end position="280"/>
    </location>
</feature>
<feature type="transmembrane region" description="Helical" evidence="7">
    <location>
        <begin position="341"/>
        <end position="362"/>
    </location>
</feature>
<dbReference type="Pfam" id="PF02653">
    <property type="entry name" value="BPD_transp_2"/>
    <property type="match status" value="1"/>
</dbReference>
<dbReference type="Proteomes" id="UP000541033">
    <property type="component" value="Unassembled WGS sequence"/>
</dbReference>
<feature type="compositionally biased region" description="Polar residues" evidence="6">
    <location>
        <begin position="1"/>
        <end position="13"/>
    </location>
</feature>
<feature type="region of interest" description="Disordered" evidence="6">
    <location>
        <begin position="1"/>
        <end position="24"/>
    </location>
</feature>
<name>A0A7X5R3P6_9MICO</name>
<evidence type="ECO:0000313" key="8">
    <source>
        <dbReference type="EMBL" id="NIH54770.1"/>
    </source>
</evidence>
<proteinExistence type="predicted"/>
<comment type="subcellular location">
    <subcellularLocation>
        <location evidence="1">Cell membrane</location>
        <topology evidence="1">Multi-pass membrane protein</topology>
    </subcellularLocation>
</comment>
<dbReference type="CDD" id="cd06580">
    <property type="entry name" value="TM_PBP1_transp_TpRbsC_like"/>
    <property type="match status" value="1"/>
</dbReference>
<keyword evidence="8" id="KW-0813">Transport</keyword>
<feature type="transmembrane region" description="Helical" evidence="7">
    <location>
        <begin position="108"/>
        <end position="124"/>
    </location>
</feature>
<sequence length="375" mass="39431">MTIEKTLSGQHSLGPTAKPRKSSNRSALAKQLGRVAFILGAGLLMAVVLIQAQGYQAIPTILSGLEYAVGSPQSIARTLAWGLPLFVATMGVAIAYRSGMFNIGAEGQIYAGAMAAALVGAYIGPMFTGLHLLLCIAASAAIGALVAAGLGWLRAAWNVDEVLSTLLSNYIIILFCAYLVTAPLRDPSRQSGSTVPVHDTAMFSEILPKTQLTTAVFLVVVLCAVTWWISEKSVIGYKWRMTGESPDFAAAVGINVRRARIGSMALSGALCGIAGALLVTTSQGRFWTEIGTSIGWDAVLLAMIARARPVSAMIWVAVYCVMRSAARGIEQVSTVPSEISLILIAGIIIAASARAGIFAQLAKARNAYTRSRGKN</sequence>
<evidence type="ECO:0000256" key="1">
    <source>
        <dbReference type="ARBA" id="ARBA00004651"/>
    </source>
</evidence>
<feature type="transmembrane region" description="Helical" evidence="7">
    <location>
        <begin position="130"/>
        <end position="150"/>
    </location>
</feature>
<dbReference type="PANTHER" id="PTHR47089:SF1">
    <property type="entry name" value="GUANOSINE ABC TRANSPORTER PERMEASE PROTEIN NUPP"/>
    <property type="match status" value="1"/>
</dbReference>
<evidence type="ECO:0000313" key="9">
    <source>
        <dbReference type="Proteomes" id="UP000541033"/>
    </source>
</evidence>
<gene>
    <name evidence="8" type="ORF">FHX76_002666</name>
</gene>
<feature type="transmembrane region" description="Helical" evidence="7">
    <location>
        <begin position="35"/>
        <end position="58"/>
    </location>
</feature>
<organism evidence="8 9">
    <name type="scientific">Lysinibacter cavernae</name>
    <dbReference type="NCBI Taxonomy" id="1640652"/>
    <lineage>
        <taxon>Bacteria</taxon>
        <taxon>Bacillati</taxon>
        <taxon>Actinomycetota</taxon>
        <taxon>Actinomycetes</taxon>
        <taxon>Micrococcales</taxon>
        <taxon>Microbacteriaceae</taxon>
        <taxon>Lysinibacter</taxon>
    </lineage>
</organism>
<reference evidence="8 9" key="1">
    <citation type="submission" date="2020-02" db="EMBL/GenBank/DDBJ databases">
        <title>Sequencing the genomes of 1000 actinobacteria strains.</title>
        <authorList>
            <person name="Klenk H.-P."/>
        </authorList>
    </citation>
    <scope>NUCLEOTIDE SEQUENCE [LARGE SCALE GENOMIC DNA]</scope>
    <source>
        <strain evidence="8 9">DSM 27960</strain>
    </source>
</reference>
<comment type="caution">
    <text evidence="8">The sequence shown here is derived from an EMBL/GenBank/DDBJ whole genome shotgun (WGS) entry which is preliminary data.</text>
</comment>
<keyword evidence="8" id="KW-0762">Sugar transport</keyword>
<feature type="transmembrane region" description="Helical" evidence="7">
    <location>
        <begin position="162"/>
        <end position="181"/>
    </location>
</feature>
<evidence type="ECO:0000256" key="7">
    <source>
        <dbReference type="SAM" id="Phobius"/>
    </source>
</evidence>